<feature type="region of interest" description="Disordered" evidence="1">
    <location>
        <begin position="32"/>
        <end position="229"/>
    </location>
</feature>
<feature type="compositionally biased region" description="Low complexity" evidence="1">
    <location>
        <begin position="168"/>
        <end position="182"/>
    </location>
</feature>
<feature type="compositionally biased region" description="Polar residues" evidence="1">
    <location>
        <begin position="209"/>
        <end position="229"/>
    </location>
</feature>
<dbReference type="AlphaFoldDB" id="A0A498M8Z1"/>
<proteinExistence type="predicted"/>
<dbReference type="Proteomes" id="UP000290572">
    <property type="component" value="Unassembled WGS sequence"/>
</dbReference>
<feature type="compositionally biased region" description="Polar residues" evidence="1">
    <location>
        <begin position="183"/>
        <end position="194"/>
    </location>
</feature>
<dbReference type="EMBL" id="QBIY01012771">
    <property type="protein sequence ID" value="RXN16890.1"/>
    <property type="molecule type" value="Genomic_DNA"/>
</dbReference>
<feature type="compositionally biased region" description="Basic and acidic residues" evidence="1">
    <location>
        <begin position="132"/>
        <end position="147"/>
    </location>
</feature>
<organism evidence="2 3">
    <name type="scientific">Labeo rohita</name>
    <name type="common">Indian major carp</name>
    <name type="synonym">Cyprinus rohita</name>
    <dbReference type="NCBI Taxonomy" id="84645"/>
    <lineage>
        <taxon>Eukaryota</taxon>
        <taxon>Metazoa</taxon>
        <taxon>Chordata</taxon>
        <taxon>Craniata</taxon>
        <taxon>Vertebrata</taxon>
        <taxon>Euteleostomi</taxon>
        <taxon>Actinopterygii</taxon>
        <taxon>Neopterygii</taxon>
        <taxon>Teleostei</taxon>
        <taxon>Ostariophysi</taxon>
        <taxon>Cypriniformes</taxon>
        <taxon>Cyprinidae</taxon>
        <taxon>Labeoninae</taxon>
        <taxon>Labeonini</taxon>
        <taxon>Labeo</taxon>
    </lineage>
</organism>
<feature type="compositionally biased region" description="Low complexity" evidence="1">
    <location>
        <begin position="72"/>
        <end position="89"/>
    </location>
</feature>
<accession>A0A498M8Z1</accession>
<protein>
    <submittedName>
        <fullName evidence="2">LisH domain-containing-like protein</fullName>
    </submittedName>
</protein>
<reference evidence="2 3" key="1">
    <citation type="submission" date="2018-03" db="EMBL/GenBank/DDBJ databases">
        <title>Draft genome sequence of Rohu Carp (Labeo rohita).</title>
        <authorList>
            <person name="Das P."/>
            <person name="Kushwaha B."/>
            <person name="Joshi C.G."/>
            <person name="Kumar D."/>
            <person name="Nagpure N.S."/>
            <person name="Sahoo L."/>
            <person name="Das S.P."/>
            <person name="Bit A."/>
            <person name="Patnaik S."/>
            <person name="Meher P.K."/>
            <person name="Jayasankar P."/>
            <person name="Koringa P.G."/>
            <person name="Patel N.V."/>
            <person name="Hinsu A.T."/>
            <person name="Kumar R."/>
            <person name="Pandey M."/>
            <person name="Agarwal S."/>
            <person name="Srivastava S."/>
            <person name="Singh M."/>
            <person name="Iquebal M.A."/>
            <person name="Jaiswal S."/>
            <person name="Angadi U.B."/>
            <person name="Kumar N."/>
            <person name="Raza M."/>
            <person name="Shah T.M."/>
            <person name="Rai A."/>
            <person name="Jena J.K."/>
        </authorList>
    </citation>
    <scope>NUCLEOTIDE SEQUENCE [LARGE SCALE GENOMIC DNA]</scope>
    <source>
        <strain evidence="2">DASCIFA01</strain>
        <tissue evidence="2">Testis</tissue>
    </source>
</reference>
<feature type="compositionally biased region" description="Basic residues" evidence="1">
    <location>
        <begin position="111"/>
        <end position="122"/>
    </location>
</feature>
<gene>
    <name evidence="2" type="ORF">ROHU_027367</name>
</gene>
<evidence type="ECO:0000256" key="1">
    <source>
        <dbReference type="SAM" id="MobiDB-lite"/>
    </source>
</evidence>
<name>A0A498M8Z1_LABRO</name>
<sequence length="229" mass="24166">MESGRISAADSERRNELEEGGVACSVIVCDIDPKVPGVKDGKDSGGDSASDGEKDKKELELKQDDGKLTEDALTAASSSSALPAESAGLITARDDGHVSDDEGEGADGKKKDKKKKVKKKKDSGKSSGSENDDNKHKKAKTEDKDGENSSLKTEGESGGFGTTDDGRGSYISSSLHSSGLPSDTLSRVESSSATRRPLTPIESLMGHPQRNTTETNRVTISRYTSHFTS</sequence>
<comment type="caution">
    <text evidence="2">The sequence shown here is derived from an EMBL/GenBank/DDBJ whole genome shotgun (WGS) entry which is preliminary data.</text>
</comment>
<feature type="compositionally biased region" description="Basic and acidic residues" evidence="1">
    <location>
        <begin position="32"/>
        <end position="70"/>
    </location>
</feature>
<evidence type="ECO:0000313" key="2">
    <source>
        <dbReference type="EMBL" id="RXN16890.1"/>
    </source>
</evidence>
<feature type="compositionally biased region" description="Basic and acidic residues" evidence="1">
    <location>
        <begin position="92"/>
        <end position="110"/>
    </location>
</feature>
<evidence type="ECO:0000313" key="3">
    <source>
        <dbReference type="Proteomes" id="UP000290572"/>
    </source>
</evidence>
<keyword evidence="3" id="KW-1185">Reference proteome</keyword>